<feature type="compositionally biased region" description="Low complexity" evidence="9">
    <location>
        <begin position="131"/>
        <end position="142"/>
    </location>
</feature>
<feature type="compositionally biased region" description="Polar residues" evidence="9">
    <location>
        <begin position="115"/>
        <end position="130"/>
    </location>
</feature>
<comment type="domain">
    <text evidence="8">The DHHC domain is required for palmitoyltransferase activity.</text>
</comment>
<feature type="repeat" description="ANK" evidence="7">
    <location>
        <begin position="369"/>
        <end position="402"/>
    </location>
</feature>
<evidence type="ECO:0000256" key="8">
    <source>
        <dbReference type="RuleBase" id="RU079119"/>
    </source>
</evidence>
<keyword evidence="3" id="KW-0677">Repeat</keyword>
<keyword evidence="6 8" id="KW-0472">Membrane</keyword>
<accession>A0A6P7SL94</accession>
<feature type="repeat" description="ANK" evidence="7">
    <location>
        <begin position="270"/>
        <end position="302"/>
    </location>
</feature>
<dbReference type="KEGG" id="osn:115214118"/>
<comment type="catalytic activity">
    <reaction evidence="8">
        <text>L-cysteinyl-[protein] + hexadecanoyl-CoA = S-hexadecanoyl-L-cysteinyl-[protein] + CoA</text>
        <dbReference type="Rhea" id="RHEA:36683"/>
        <dbReference type="Rhea" id="RHEA-COMP:10131"/>
        <dbReference type="Rhea" id="RHEA-COMP:11032"/>
        <dbReference type="ChEBI" id="CHEBI:29950"/>
        <dbReference type="ChEBI" id="CHEBI:57287"/>
        <dbReference type="ChEBI" id="CHEBI:57379"/>
        <dbReference type="ChEBI" id="CHEBI:74151"/>
        <dbReference type="EC" id="2.3.1.225"/>
    </reaction>
</comment>
<dbReference type="GO" id="GO:0000139">
    <property type="term" value="C:Golgi membrane"/>
    <property type="evidence" value="ECO:0007669"/>
    <property type="project" value="TreeGrafter"/>
</dbReference>
<feature type="domain" description="Palmitoyltransferase DHHC" evidence="10">
    <location>
        <begin position="538"/>
        <end position="652"/>
    </location>
</feature>
<feature type="transmembrane region" description="Helical" evidence="8">
    <location>
        <begin position="454"/>
        <end position="471"/>
    </location>
</feature>
<gene>
    <name evidence="12" type="primary">LOC115214118</name>
</gene>
<evidence type="ECO:0000256" key="3">
    <source>
        <dbReference type="ARBA" id="ARBA00022737"/>
    </source>
</evidence>
<keyword evidence="8" id="KW-0808">Transferase</keyword>
<evidence type="ECO:0000256" key="9">
    <source>
        <dbReference type="SAM" id="MobiDB-lite"/>
    </source>
</evidence>
<feature type="transmembrane region" description="Helical" evidence="8">
    <location>
        <begin position="613"/>
        <end position="642"/>
    </location>
</feature>
<evidence type="ECO:0000256" key="2">
    <source>
        <dbReference type="ARBA" id="ARBA00022692"/>
    </source>
</evidence>
<dbReference type="Gene3D" id="1.25.40.20">
    <property type="entry name" value="Ankyrin repeat-containing domain"/>
    <property type="match status" value="2"/>
</dbReference>
<dbReference type="PROSITE" id="PS50088">
    <property type="entry name" value="ANK_REPEAT"/>
    <property type="match status" value="4"/>
</dbReference>
<feature type="repeat" description="ANK" evidence="7">
    <location>
        <begin position="303"/>
        <end position="335"/>
    </location>
</feature>
<dbReference type="InterPro" id="IPR001594">
    <property type="entry name" value="Palmitoyltrfase_DHHC"/>
</dbReference>
<dbReference type="PANTHER" id="PTHR24161:SF17">
    <property type="entry name" value="PALMITOYLTRANSFERASE"/>
    <property type="match status" value="1"/>
</dbReference>
<keyword evidence="4 8" id="KW-1133">Transmembrane helix</keyword>
<reference evidence="12" key="1">
    <citation type="submission" date="2025-08" db="UniProtKB">
        <authorList>
            <consortium name="RefSeq"/>
        </authorList>
    </citation>
    <scope>IDENTIFICATION</scope>
</reference>
<evidence type="ECO:0000256" key="4">
    <source>
        <dbReference type="ARBA" id="ARBA00022989"/>
    </source>
</evidence>
<feature type="region of interest" description="Disordered" evidence="9">
    <location>
        <begin position="64"/>
        <end position="171"/>
    </location>
</feature>
<feature type="compositionally biased region" description="Basic residues" evidence="9">
    <location>
        <begin position="8"/>
        <end position="31"/>
    </location>
</feature>
<keyword evidence="2 8" id="KW-0812">Transmembrane</keyword>
<dbReference type="AlphaFoldDB" id="A0A6P7SL94"/>
<dbReference type="SMART" id="SM00248">
    <property type="entry name" value="ANK"/>
    <property type="match status" value="6"/>
</dbReference>
<comment type="subcellular location">
    <subcellularLocation>
        <location evidence="1">Membrane</location>
        <topology evidence="1">Multi-pass membrane protein</topology>
    </subcellularLocation>
</comment>
<dbReference type="PANTHER" id="PTHR24161">
    <property type="entry name" value="ANK_REP_REGION DOMAIN-CONTAINING PROTEIN-RELATED"/>
    <property type="match status" value="1"/>
</dbReference>
<evidence type="ECO:0000256" key="6">
    <source>
        <dbReference type="ARBA" id="ARBA00023136"/>
    </source>
</evidence>
<sequence>MSAAAASHTHHAQHNQQQQHHHNHNKHHRHQQHPEQEHVQYHSRQYNPKYHQSSPNLTTYNLSQKEAQDRHHHHRHHHHHDHDYHDYHDDQGDHNYGDDNDDDERCGDGGGGDSQGSSLAVNSIITSLPESSSLRDGASSSSNRLPVDQHQHHRHLQQQQQHQNHQQDRRYYGQNTAEATSPRQHHRSGSGDNFELLDHYGAQHIFDAIKNGLLVPVQALVEQEGPSIFSIRDEKGHTPAHWACLGGHTTILRFIIECKGLINEPSQNDPGARPIHWACVNGHIAVVDILVQAGVPLDVMDNKGCTPLTVAAQYGQTMLAAYLMGKGAQKQLVDKDGDNALHWAAFKGYSELMRLLIYSGFCPRRKDNYGQTPLHLACISGNLTAVKELCEQDGVEVDLPDKNGKTPLMLAMGRKHEAVISYLKRESKQRKSLFPRFDFWSILFGPPGNSKTPMLFLVTSVLFWGYPMYVFKCLPQTFYELQTLHIIFIGVNVVMWICLFHASRTEPGFLERNVPEYHQAIKQVAHFDEWKQGSNPLSRLCHTCQIVKPMRAKHCRICNRCVREFDHHCPYIYNCVGYTNRVWFFGFASSIALMCAITDYLCYYMLKYHEWNWLVVIGFCQSGIFTFVAGVIPVMTIIHAAMNLTTNERINYRRCYYLKDGKGNFYNPYNQGLKNNILEFLHLRHPQRLQDLEILNMDIV</sequence>
<evidence type="ECO:0000313" key="11">
    <source>
        <dbReference type="Proteomes" id="UP000515154"/>
    </source>
</evidence>
<dbReference type="Pfam" id="PF13637">
    <property type="entry name" value="Ank_4"/>
    <property type="match status" value="1"/>
</dbReference>
<proteinExistence type="inferred from homology"/>
<feature type="transmembrane region" description="Helical" evidence="8">
    <location>
        <begin position="582"/>
        <end position="606"/>
    </location>
</feature>
<name>A0A6P7SL94_9MOLL</name>
<dbReference type="PROSITE" id="PS50216">
    <property type="entry name" value="DHHC"/>
    <property type="match status" value="1"/>
</dbReference>
<evidence type="ECO:0000313" key="12">
    <source>
        <dbReference type="RefSeq" id="XP_029639040.1"/>
    </source>
</evidence>
<dbReference type="Proteomes" id="UP000515154">
    <property type="component" value="Linkage group LG7"/>
</dbReference>
<feature type="compositionally biased region" description="Basic residues" evidence="9">
    <location>
        <begin position="70"/>
        <end position="80"/>
    </location>
</feature>
<keyword evidence="8" id="KW-0012">Acyltransferase</keyword>
<organism evidence="11 12">
    <name type="scientific">Octopus sinensis</name>
    <name type="common">East Asian common octopus</name>
    <dbReference type="NCBI Taxonomy" id="2607531"/>
    <lineage>
        <taxon>Eukaryota</taxon>
        <taxon>Metazoa</taxon>
        <taxon>Spiralia</taxon>
        <taxon>Lophotrochozoa</taxon>
        <taxon>Mollusca</taxon>
        <taxon>Cephalopoda</taxon>
        <taxon>Coleoidea</taxon>
        <taxon>Octopodiformes</taxon>
        <taxon>Octopoda</taxon>
        <taxon>Incirrata</taxon>
        <taxon>Octopodidae</taxon>
        <taxon>Octopus</taxon>
    </lineage>
</organism>
<comment type="similarity">
    <text evidence="8">Belongs to the DHHC palmitoyltransferase family.</text>
</comment>
<evidence type="ECO:0000256" key="5">
    <source>
        <dbReference type="ARBA" id="ARBA00023043"/>
    </source>
</evidence>
<evidence type="ECO:0000256" key="1">
    <source>
        <dbReference type="ARBA" id="ARBA00004141"/>
    </source>
</evidence>
<dbReference type="SUPFAM" id="SSF48403">
    <property type="entry name" value="Ankyrin repeat"/>
    <property type="match status" value="1"/>
</dbReference>
<feature type="transmembrane region" description="Helical" evidence="8">
    <location>
        <begin position="483"/>
        <end position="502"/>
    </location>
</feature>
<dbReference type="InterPro" id="IPR002110">
    <property type="entry name" value="Ankyrin_rpt"/>
</dbReference>
<dbReference type="InterPro" id="IPR036770">
    <property type="entry name" value="Ankyrin_rpt-contain_sf"/>
</dbReference>
<dbReference type="PROSITE" id="PS50297">
    <property type="entry name" value="ANK_REP_REGION"/>
    <property type="match status" value="4"/>
</dbReference>
<dbReference type="RefSeq" id="XP_029639040.1">
    <property type="nucleotide sequence ID" value="XM_029783180.2"/>
</dbReference>
<dbReference type="EC" id="2.3.1.225" evidence="8"/>
<evidence type="ECO:0000259" key="10">
    <source>
        <dbReference type="Pfam" id="PF01529"/>
    </source>
</evidence>
<keyword evidence="5 7" id="KW-0040">ANK repeat</keyword>
<dbReference type="GO" id="GO:0019706">
    <property type="term" value="F:protein-cysteine S-palmitoyltransferase activity"/>
    <property type="evidence" value="ECO:0007669"/>
    <property type="project" value="UniProtKB-EC"/>
</dbReference>
<feature type="compositionally biased region" description="Basic and acidic residues" evidence="9">
    <location>
        <begin position="81"/>
        <end position="97"/>
    </location>
</feature>
<feature type="repeat" description="ANK" evidence="7">
    <location>
        <begin position="336"/>
        <end position="368"/>
    </location>
</feature>
<dbReference type="Pfam" id="PF12796">
    <property type="entry name" value="Ank_2"/>
    <property type="match status" value="2"/>
</dbReference>
<evidence type="ECO:0000256" key="7">
    <source>
        <dbReference type="PROSITE-ProRule" id="PRU00023"/>
    </source>
</evidence>
<protein>
    <recommendedName>
        <fullName evidence="8">Palmitoyltransferase</fullName>
        <ecNumber evidence="8">2.3.1.225</ecNumber>
    </recommendedName>
</protein>
<keyword evidence="11" id="KW-1185">Reference proteome</keyword>
<dbReference type="Pfam" id="PF01529">
    <property type="entry name" value="DHHC"/>
    <property type="match status" value="1"/>
</dbReference>
<feature type="region of interest" description="Disordered" evidence="9">
    <location>
        <begin position="1"/>
        <end position="42"/>
    </location>
</feature>